<dbReference type="Proteomes" id="UP000501849">
    <property type="component" value="Chromosome"/>
</dbReference>
<dbReference type="EMBL" id="CP038799">
    <property type="protein sequence ID" value="QIV80457.1"/>
    <property type="molecule type" value="Genomic_DNA"/>
</dbReference>
<evidence type="ECO:0000313" key="2">
    <source>
        <dbReference type="Proteomes" id="UP000501849"/>
    </source>
</evidence>
<name>A0A6H0S342_9MYCO</name>
<dbReference type="AlphaFoldDB" id="A0A6H0S342"/>
<gene>
    <name evidence="1" type="ORF">EXE63_05795</name>
</gene>
<sequence length="139" mass="15449">MNPIDWPFRGPEAVHNGTLTFRELRRFNRAIYPAVWILRDTVLSPQQLARAAWLWSDRRGVVSGLCASALLGAKWIDAGERAEIIHSNRRPPAGLVVHSDTLAPGETTEVSGMPVDGGSESPYESLTRLMLVRAEFRGR</sequence>
<dbReference type="RefSeq" id="WP_168141176.1">
    <property type="nucleotide sequence ID" value="NZ_CP038799.1"/>
</dbReference>
<keyword evidence="2" id="KW-1185">Reference proteome</keyword>
<evidence type="ECO:0000313" key="1">
    <source>
        <dbReference type="EMBL" id="QIV80457.1"/>
    </source>
</evidence>
<proteinExistence type="predicted"/>
<organism evidence="1 2">
    <name type="scientific">Mycolicibacterium frederiksbergense</name>
    <dbReference type="NCBI Taxonomy" id="117567"/>
    <lineage>
        <taxon>Bacteria</taxon>
        <taxon>Bacillati</taxon>
        <taxon>Actinomycetota</taxon>
        <taxon>Actinomycetes</taxon>
        <taxon>Mycobacteriales</taxon>
        <taxon>Mycobacteriaceae</taxon>
        <taxon>Mycolicibacterium</taxon>
    </lineage>
</organism>
<dbReference type="KEGG" id="mfre:EXE63_05795"/>
<protein>
    <submittedName>
        <fullName evidence="1">Uncharacterized protein</fullName>
    </submittedName>
</protein>
<reference evidence="1 2" key="1">
    <citation type="submission" date="2019-04" db="EMBL/GenBank/DDBJ databases">
        <title>Draft, Whole-Genome Sequence of the Anthracene-degrading Mycobacterium frederiksbergense LB501T, Isolated from a Polycyclic Aromatic Hydrocarbon (PAH)-Contaminated Soil.</title>
        <authorList>
            <person name="Augelletti F."/>
        </authorList>
    </citation>
    <scope>NUCLEOTIDE SEQUENCE [LARGE SCALE GENOMIC DNA]</scope>
    <source>
        <strain evidence="1 2">LB 501T</strain>
    </source>
</reference>
<accession>A0A6H0S342</accession>